<name>A0A2R7Y8A1_9ARCH</name>
<comment type="caution">
    <text evidence="3">The sequence shown here is derived from an EMBL/GenBank/DDBJ whole genome shotgun (WGS) entry which is preliminary data.</text>
</comment>
<dbReference type="PANTHER" id="PTHR30337">
    <property type="entry name" value="COMPONENT OF ATP-DEPENDENT DSDNA EXONUCLEASE"/>
    <property type="match status" value="1"/>
</dbReference>
<dbReference type="InterPro" id="IPR029052">
    <property type="entry name" value="Metallo-depent_PP-like"/>
</dbReference>
<protein>
    <recommendedName>
        <fullName evidence="2">Calcineurin-like phosphoesterase domain-containing protein</fullName>
    </recommendedName>
</protein>
<dbReference type="Proteomes" id="UP000244066">
    <property type="component" value="Unassembled WGS sequence"/>
</dbReference>
<reference evidence="3 4" key="1">
    <citation type="submission" date="2017-04" db="EMBL/GenBank/DDBJ databases">
        <title>Draft Aigarchaeota genome from a New Zealand hot spring.</title>
        <authorList>
            <person name="Reysenbach A.-L."/>
            <person name="Donaho J.A."/>
            <person name="Gerhart J."/>
            <person name="Kelley J.F."/>
            <person name="Kouba K."/>
            <person name="Podar M."/>
            <person name="Stott M."/>
        </authorList>
    </citation>
    <scope>NUCLEOTIDE SEQUENCE [LARGE SCALE GENOMIC DNA]</scope>
    <source>
        <strain evidence="3">NZ13_MG1</strain>
    </source>
</reference>
<accession>A0A2R7Y8A1</accession>
<evidence type="ECO:0000259" key="2">
    <source>
        <dbReference type="Pfam" id="PF12850"/>
    </source>
</evidence>
<dbReference type="InterPro" id="IPR050535">
    <property type="entry name" value="DNA_Repair-Maintenance_Comp"/>
</dbReference>
<dbReference type="InterPro" id="IPR041796">
    <property type="entry name" value="Mre11_N"/>
</dbReference>
<dbReference type="PANTHER" id="PTHR30337:SF0">
    <property type="entry name" value="NUCLEASE SBCCD SUBUNIT D"/>
    <property type="match status" value="1"/>
</dbReference>
<keyword evidence="1" id="KW-0378">Hydrolase</keyword>
<sequence>MIIGHMSDTHLGAYAGRDEEREEDYYDAFREAIELFIKDRVGLVIHSGDILDTPKPYGTAMKVLVEGVKRLDEKGIRFLFTLGEHDISNVPSTPHPYILDVIGVANYVGKGEPLVVGDVTVVGLHKYKRTDADRLHERLKEVAEKARQADGKKKVLVLHQGLHGLHEFVGELSRDEIPMGFDYYAMGHFHVSYKFRHGGGLGAYPGATHWVSWRDPDESFVNIVDLSGDEPTISHVRLKSVRPKMERHSKLEALSDVIEELVSSVQEAHKKPCLLLNVEASRPFDPRPFEDALRSRYIVTVKQTLKEAGAEVLHEVPDVDAELMRLAENAMGSREKAEFALLELLRVLNGDDWRKEALELIWRVFKEGRLR</sequence>
<dbReference type="CDD" id="cd00840">
    <property type="entry name" value="MPP_Mre11_N"/>
    <property type="match status" value="1"/>
</dbReference>
<dbReference type="InterPro" id="IPR024654">
    <property type="entry name" value="Calcineurin-like_PHP_lpxH"/>
</dbReference>
<dbReference type="SUPFAM" id="SSF56300">
    <property type="entry name" value="Metallo-dependent phosphatases"/>
    <property type="match status" value="1"/>
</dbReference>
<proteinExistence type="predicted"/>
<feature type="domain" description="Calcineurin-like phosphoesterase" evidence="2">
    <location>
        <begin position="1"/>
        <end position="219"/>
    </location>
</feature>
<dbReference type="Pfam" id="PF12850">
    <property type="entry name" value="Metallophos_2"/>
    <property type="match status" value="1"/>
</dbReference>
<dbReference type="AlphaFoldDB" id="A0A2R7Y8A1"/>
<dbReference type="GO" id="GO:0016787">
    <property type="term" value="F:hydrolase activity"/>
    <property type="evidence" value="ECO:0007669"/>
    <property type="project" value="UniProtKB-KW"/>
</dbReference>
<organism evidence="3 4">
    <name type="scientific">Candidatus Terraquivivens tikiterensis</name>
    <dbReference type="NCBI Taxonomy" id="1980982"/>
    <lineage>
        <taxon>Archaea</taxon>
        <taxon>Nitrososphaerota</taxon>
        <taxon>Candidatus Wolframiiraptoraceae</taxon>
        <taxon>Candidatus Terraquivivens</taxon>
    </lineage>
</organism>
<gene>
    <name evidence="3" type="ORF">B9J98_02160</name>
</gene>
<evidence type="ECO:0000313" key="4">
    <source>
        <dbReference type="Proteomes" id="UP000244066"/>
    </source>
</evidence>
<evidence type="ECO:0000256" key="1">
    <source>
        <dbReference type="ARBA" id="ARBA00022801"/>
    </source>
</evidence>
<evidence type="ECO:0000313" key="3">
    <source>
        <dbReference type="EMBL" id="PUA33768.1"/>
    </source>
</evidence>
<dbReference type="Gene3D" id="3.60.21.10">
    <property type="match status" value="1"/>
</dbReference>
<dbReference type="EMBL" id="NDWU01000004">
    <property type="protein sequence ID" value="PUA33768.1"/>
    <property type="molecule type" value="Genomic_DNA"/>
</dbReference>